<evidence type="ECO:0000313" key="2">
    <source>
        <dbReference type="EMBL" id="KAF7292562.1"/>
    </source>
</evidence>
<dbReference type="RefSeq" id="XP_037214990.1">
    <property type="nucleotide sequence ID" value="XM_037368064.1"/>
</dbReference>
<accession>A0A8H6VSP2</accession>
<comment type="caution">
    <text evidence="2">The sequence shown here is derived from an EMBL/GenBank/DDBJ whole genome shotgun (WGS) entry which is preliminary data.</text>
</comment>
<dbReference type="EMBL" id="JACAZF010000011">
    <property type="protein sequence ID" value="KAF7292562.1"/>
    <property type="molecule type" value="Genomic_DNA"/>
</dbReference>
<feature type="region of interest" description="Disordered" evidence="1">
    <location>
        <begin position="229"/>
        <end position="252"/>
    </location>
</feature>
<name>A0A8H6VSP2_9AGAR</name>
<keyword evidence="3" id="KW-1185">Reference proteome</keyword>
<feature type="compositionally biased region" description="Acidic residues" evidence="1">
    <location>
        <begin position="239"/>
        <end position="252"/>
    </location>
</feature>
<evidence type="ECO:0000256" key="1">
    <source>
        <dbReference type="SAM" id="MobiDB-lite"/>
    </source>
</evidence>
<gene>
    <name evidence="2" type="ORF">MIND_01153500</name>
</gene>
<dbReference type="AlphaFoldDB" id="A0A8H6VSP2"/>
<dbReference type="GeneID" id="59350580"/>
<protein>
    <submittedName>
        <fullName evidence="2">Uncharacterized protein</fullName>
    </submittedName>
</protein>
<feature type="region of interest" description="Disordered" evidence="1">
    <location>
        <begin position="59"/>
        <end position="80"/>
    </location>
</feature>
<dbReference type="OrthoDB" id="3067343at2759"/>
<evidence type="ECO:0000313" key="3">
    <source>
        <dbReference type="Proteomes" id="UP000636479"/>
    </source>
</evidence>
<dbReference type="Proteomes" id="UP000636479">
    <property type="component" value="Unassembled WGS sequence"/>
</dbReference>
<sequence>MATLALSPVSALHPHLRAPRPPIRIFDFAFPRTDPRALGGGDGVPHACRPELLNRRLNGSRCPSPVSVATDSDSEDDDDDYYERARRRVEAYFGPSIAGPSSGTGIPAGLYRAQFPFGAEGGAAEMPLEVGQLVYVIGPMEQDGDPDASGPRWAIARRTPVVVRPDLDIWQLHALVDVRTNIRIVWALLSGSLDQSGGGRGLVPEAFLVRIRAEGEQVEDARVRLEEYLGSSDTWTAPEEPDDESPELEAEQ</sequence>
<organism evidence="2 3">
    <name type="scientific">Mycena indigotica</name>
    <dbReference type="NCBI Taxonomy" id="2126181"/>
    <lineage>
        <taxon>Eukaryota</taxon>
        <taxon>Fungi</taxon>
        <taxon>Dikarya</taxon>
        <taxon>Basidiomycota</taxon>
        <taxon>Agaricomycotina</taxon>
        <taxon>Agaricomycetes</taxon>
        <taxon>Agaricomycetidae</taxon>
        <taxon>Agaricales</taxon>
        <taxon>Marasmiineae</taxon>
        <taxon>Mycenaceae</taxon>
        <taxon>Mycena</taxon>
    </lineage>
</organism>
<proteinExistence type="predicted"/>
<reference evidence="2" key="1">
    <citation type="submission" date="2020-05" db="EMBL/GenBank/DDBJ databases">
        <title>Mycena genomes resolve the evolution of fungal bioluminescence.</title>
        <authorList>
            <person name="Tsai I.J."/>
        </authorList>
    </citation>
    <scope>NUCLEOTIDE SEQUENCE</scope>
    <source>
        <strain evidence="2">171206Taipei</strain>
    </source>
</reference>